<dbReference type="PIRSF" id="PIRSF004983">
    <property type="entry name" value="MenD"/>
    <property type="match status" value="1"/>
</dbReference>
<dbReference type="HAMAP" id="MF_01659">
    <property type="entry name" value="MenD"/>
    <property type="match status" value="1"/>
</dbReference>
<dbReference type="Gene3D" id="3.40.50.970">
    <property type="match status" value="2"/>
</dbReference>
<accession>A0A7Z0D8D1</accession>
<sequence>MTAMDLARVVIAELVAGGVADVVVAPGSRNAPLGFAAWQAAERGELALHVRIDERDAGFTALGLAIGGGRPVAVITTSGTAVANLHPAVLEAAHGRRPLIVISADRPGYLIGSGANQTTDQRGIFAPAVRDDAQLADADDQPGHWRFAVRRLLAAATGLRDRRPGPVHLNVALRPPLVPGPADRELAPARPFRAEPAPAPDPVRLPAAPRTVVLAGDADPAVGAAARALAEAAGLPLLAEPSSNARAGGSAIGAYRLLLDRFADRIERVIGFGHPTLSRPVSRLLAREDVELIMVSPTADWIDPGLAADRVVDAVIVDGRGDPGWLVDWRTADAELGAALVDALDRAGAITGPALGAAVWSALSGVTARGDVLVLGSSNPVRDVDLAPIGEQAPVTFANRGLAGIDGTVATAAGIALGAGRPVQLLVGDLTFLHDVNGLLLGPDEPRPDLRIIVANDDGGSIFATLEQGAPEHAGAFERIFGTPHGTDLAALAAAYRVPYQRIDDLSVLGKQLARAPRGIEMIEVPLDRTGRRELDQRLRSLGRGESPG</sequence>
<keyword evidence="1 6" id="KW-0808">Transferase</keyword>
<comment type="catalytic activity">
    <reaction evidence="6">
        <text>isochorismate + 2-oxoglutarate + H(+) = 5-enolpyruvoyl-6-hydroxy-2-succinyl-cyclohex-3-ene-1-carboxylate + CO2</text>
        <dbReference type="Rhea" id="RHEA:25593"/>
        <dbReference type="ChEBI" id="CHEBI:15378"/>
        <dbReference type="ChEBI" id="CHEBI:16526"/>
        <dbReference type="ChEBI" id="CHEBI:16810"/>
        <dbReference type="ChEBI" id="CHEBI:29780"/>
        <dbReference type="ChEBI" id="CHEBI:58818"/>
        <dbReference type="EC" id="2.2.1.9"/>
    </reaction>
</comment>
<organism evidence="8 9">
    <name type="scientific">Naumannella cuiyingiana</name>
    <dbReference type="NCBI Taxonomy" id="1347891"/>
    <lineage>
        <taxon>Bacteria</taxon>
        <taxon>Bacillati</taxon>
        <taxon>Actinomycetota</taxon>
        <taxon>Actinomycetes</taxon>
        <taxon>Propionibacteriales</taxon>
        <taxon>Propionibacteriaceae</taxon>
        <taxon>Naumannella</taxon>
    </lineage>
</organism>
<dbReference type="InterPro" id="IPR004433">
    <property type="entry name" value="MenaQ_synth_MenD"/>
</dbReference>
<comment type="pathway">
    <text evidence="6">Quinol/quinone metabolism; 1,4-dihydroxy-2-naphthoate biosynthesis; 1,4-dihydroxy-2-naphthoate from chorismate: step 2/7.</text>
</comment>
<keyword evidence="6" id="KW-0474">Menaquinone biosynthesis</keyword>
<reference evidence="8 9" key="1">
    <citation type="submission" date="2020-07" db="EMBL/GenBank/DDBJ databases">
        <title>Sequencing the genomes of 1000 actinobacteria strains.</title>
        <authorList>
            <person name="Klenk H.-P."/>
        </authorList>
    </citation>
    <scope>NUCLEOTIDE SEQUENCE [LARGE SCALE GENOMIC DNA]</scope>
    <source>
        <strain evidence="8 9">DSM 103164</strain>
    </source>
</reference>
<comment type="caution">
    <text evidence="8">The sequence shown here is derived from an EMBL/GenBank/DDBJ whole genome shotgun (WGS) entry which is preliminary data.</text>
</comment>
<keyword evidence="3 6" id="KW-0460">Magnesium</keyword>
<dbReference type="InterPro" id="IPR029061">
    <property type="entry name" value="THDP-binding"/>
</dbReference>
<dbReference type="SUPFAM" id="SSF52518">
    <property type="entry name" value="Thiamin diphosphate-binding fold (THDP-binding)"/>
    <property type="match status" value="2"/>
</dbReference>
<evidence type="ECO:0000256" key="6">
    <source>
        <dbReference type="HAMAP-Rule" id="MF_01659"/>
    </source>
</evidence>
<dbReference type="NCBIfam" id="TIGR00173">
    <property type="entry name" value="menD"/>
    <property type="match status" value="1"/>
</dbReference>
<dbReference type="RefSeq" id="WP_179444559.1">
    <property type="nucleotide sequence ID" value="NZ_JACBZS010000001.1"/>
</dbReference>
<evidence type="ECO:0000256" key="4">
    <source>
        <dbReference type="ARBA" id="ARBA00023052"/>
    </source>
</evidence>
<evidence type="ECO:0000256" key="3">
    <source>
        <dbReference type="ARBA" id="ARBA00022842"/>
    </source>
</evidence>
<protein>
    <recommendedName>
        <fullName evidence="6">2-succinyl-5-enolpyruvyl-6-hydroxy-3-cyclohexene-1-carboxylate synthase</fullName>
        <shortName evidence="6">SEPHCHC synthase</shortName>
        <ecNumber evidence="6">2.2.1.9</ecNumber>
    </recommendedName>
    <alternativeName>
        <fullName evidence="6">Menaquinone biosynthesis protein MenD</fullName>
    </alternativeName>
</protein>
<dbReference type="Proteomes" id="UP000527616">
    <property type="component" value="Unassembled WGS sequence"/>
</dbReference>
<comment type="function">
    <text evidence="6">Catalyzes the thiamine diphosphate-dependent decarboxylation of 2-oxoglutarate and the subsequent addition of the resulting succinic semialdehyde-thiamine pyrophosphate anion to isochorismate to yield 2-succinyl-5-enolpyruvyl-6-hydroxy-3-cyclohexene-1-carboxylate (SEPHCHC).</text>
</comment>
<comment type="pathway">
    <text evidence="6">Quinol/quinone metabolism; menaquinone biosynthesis.</text>
</comment>
<dbReference type="UniPathway" id="UPA00079"/>
<dbReference type="UniPathway" id="UPA01057">
    <property type="reaction ID" value="UER00164"/>
</dbReference>
<comment type="subunit">
    <text evidence="6">Homodimer.</text>
</comment>
<dbReference type="PANTHER" id="PTHR42916">
    <property type="entry name" value="2-SUCCINYL-5-ENOLPYRUVYL-6-HYDROXY-3-CYCLOHEXENE-1-CARBOXYLATE SYNTHASE"/>
    <property type="match status" value="1"/>
</dbReference>
<dbReference type="GO" id="GO:0030145">
    <property type="term" value="F:manganese ion binding"/>
    <property type="evidence" value="ECO:0007669"/>
    <property type="project" value="UniProtKB-UniRule"/>
</dbReference>
<comment type="cofactor">
    <cofactor evidence="6">
        <name>Mg(2+)</name>
        <dbReference type="ChEBI" id="CHEBI:18420"/>
    </cofactor>
    <cofactor evidence="6">
        <name>Mn(2+)</name>
        <dbReference type="ChEBI" id="CHEBI:29035"/>
    </cofactor>
</comment>
<evidence type="ECO:0000313" key="9">
    <source>
        <dbReference type="Proteomes" id="UP000527616"/>
    </source>
</evidence>
<dbReference type="InterPro" id="IPR012001">
    <property type="entry name" value="Thiamin_PyroP_enz_TPP-bd_dom"/>
</dbReference>
<evidence type="ECO:0000313" key="8">
    <source>
        <dbReference type="EMBL" id="NYI70621.1"/>
    </source>
</evidence>
<dbReference type="GO" id="GO:0009234">
    <property type="term" value="P:menaquinone biosynthetic process"/>
    <property type="evidence" value="ECO:0007669"/>
    <property type="project" value="UniProtKB-UniRule"/>
</dbReference>
<dbReference type="EC" id="2.2.1.9" evidence="6"/>
<proteinExistence type="inferred from homology"/>
<comment type="cofactor">
    <cofactor evidence="6">
        <name>thiamine diphosphate</name>
        <dbReference type="ChEBI" id="CHEBI:58937"/>
    </cofactor>
    <text evidence="6">Binds 1 thiamine pyrophosphate per subunit.</text>
</comment>
<evidence type="ECO:0000259" key="7">
    <source>
        <dbReference type="Pfam" id="PF02776"/>
    </source>
</evidence>
<dbReference type="GO" id="GO:0030976">
    <property type="term" value="F:thiamine pyrophosphate binding"/>
    <property type="evidence" value="ECO:0007669"/>
    <property type="project" value="UniProtKB-UniRule"/>
</dbReference>
<evidence type="ECO:0000256" key="5">
    <source>
        <dbReference type="ARBA" id="ARBA00023211"/>
    </source>
</evidence>
<evidence type="ECO:0000256" key="2">
    <source>
        <dbReference type="ARBA" id="ARBA00022723"/>
    </source>
</evidence>
<evidence type="ECO:0000256" key="1">
    <source>
        <dbReference type="ARBA" id="ARBA00022679"/>
    </source>
</evidence>
<dbReference type="GO" id="GO:0070204">
    <property type="term" value="F:2-succinyl-5-enolpyruvyl-6-hydroxy-3-cyclohexene-1-carboxylic-acid synthase activity"/>
    <property type="evidence" value="ECO:0007669"/>
    <property type="project" value="UniProtKB-UniRule"/>
</dbReference>
<keyword evidence="2 6" id="KW-0479">Metal-binding</keyword>
<dbReference type="EMBL" id="JACBZS010000001">
    <property type="protein sequence ID" value="NYI70621.1"/>
    <property type="molecule type" value="Genomic_DNA"/>
</dbReference>
<dbReference type="GO" id="GO:0000287">
    <property type="term" value="F:magnesium ion binding"/>
    <property type="evidence" value="ECO:0007669"/>
    <property type="project" value="UniProtKB-UniRule"/>
</dbReference>
<comment type="similarity">
    <text evidence="6">Belongs to the TPP enzyme family. MenD subfamily.</text>
</comment>
<gene>
    <name evidence="6" type="primary">menD</name>
    <name evidence="8" type="ORF">GGQ54_001181</name>
</gene>
<dbReference type="Gene3D" id="3.40.50.1220">
    <property type="entry name" value="TPP-binding domain"/>
    <property type="match status" value="1"/>
</dbReference>
<feature type="domain" description="Thiamine pyrophosphate enzyme N-terminal TPP-binding" evidence="7">
    <location>
        <begin position="4"/>
        <end position="121"/>
    </location>
</feature>
<dbReference type="CDD" id="cd07037">
    <property type="entry name" value="TPP_PYR_MenD"/>
    <property type="match status" value="1"/>
</dbReference>
<dbReference type="AlphaFoldDB" id="A0A7Z0D8D1"/>
<name>A0A7Z0D8D1_9ACTN</name>
<keyword evidence="5 6" id="KW-0464">Manganese</keyword>
<dbReference type="PANTHER" id="PTHR42916:SF1">
    <property type="entry name" value="PROTEIN PHYLLO, CHLOROPLASTIC"/>
    <property type="match status" value="1"/>
</dbReference>
<keyword evidence="9" id="KW-1185">Reference proteome</keyword>
<dbReference type="Pfam" id="PF02776">
    <property type="entry name" value="TPP_enzyme_N"/>
    <property type="match status" value="1"/>
</dbReference>
<keyword evidence="4 6" id="KW-0786">Thiamine pyrophosphate</keyword>
<dbReference type="CDD" id="cd02009">
    <property type="entry name" value="TPP_SHCHC_synthase"/>
    <property type="match status" value="1"/>
</dbReference>